<sequence>MQRDSELSEDDHAKNLAVAVELKFLLPLLFDGNSDPEEEDQRPPQRISARLRYEEDAYREQAYKAIESTIQQAGFSATTIQAILAENRMENQFWDSSWIVKKANSAEPGPDEKEISSNRYVWVSVEISSPKMPACDPNTYHNIKRVLNALNGKHRLRANYTCEVHIHLGRIDGQPFSLPTLKRLGSFLWAAEPILRSIRNPKSPNYTNIYTWGSELRTFSRLAQKISEATTQFDWQAAEDIKNAKIQEILGQVTPQDGQAMREIWQTETHQELGQLLSGPEKKYRRLGFNFSAFGLEDDRAQRSPRTIEFRIMEGTVQHDLILNWLSICTRIGKVALQSDSRFLSILSRLLRGLDSAGKNYEETPGCQGRMFRELMQDLGVPAAEFERLEMKVTSEHE</sequence>
<evidence type="ECO:0000313" key="2">
    <source>
        <dbReference type="Proteomes" id="UP001239445"/>
    </source>
</evidence>
<dbReference type="AlphaFoldDB" id="A0AAJ0B9H3"/>
<dbReference type="InterPro" id="IPR022025">
    <property type="entry name" value="Amidoligase_2"/>
</dbReference>
<dbReference type="PANTHER" id="PTHR36847">
    <property type="entry name" value="AMIDOLIGASE ENZYME"/>
    <property type="match status" value="1"/>
</dbReference>
<name>A0AAJ0B9H3_9PEZI</name>
<comment type="caution">
    <text evidence="1">The sequence shown here is derived from an EMBL/GenBank/DDBJ whole genome shotgun (WGS) entry which is preliminary data.</text>
</comment>
<dbReference type="EMBL" id="MU839836">
    <property type="protein sequence ID" value="KAK1754156.1"/>
    <property type="molecule type" value="Genomic_DNA"/>
</dbReference>
<gene>
    <name evidence="1" type="ORF">QBC47DRAFT_403543</name>
</gene>
<accession>A0AAJ0B9H3</accession>
<organism evidence="1 2">
    <name type="scientific">Echria macrotheca</name>
    <dbReference type="NCBI Taxonomy" id="438768"/>
    <lineage>
        <taxon>Eukaryota</taxon>
        <taxon>Fungi</taxon>
        <taxon>Dikarya</taxon>
        <taxon>Ascomycota</taxon>
        <taxon>Pezizomycotina</taxon>
        <taxon>Sordariomycetes</taxon>
        <taxon>Sordariomycetidae</taxon>
        <taxon>Sordariales</taxon>
        <taxon>Schizotheciaceae</taxon>
        <taxon>Echria</taxon>
    </lineage>
</organism>
<evidence type="ECO:0000313" key="1">
    <source>
        <dbReference type="EMBL" id="KAK1754156.1"/>
    </source>
</evidence>
<dbReference type="Proteomes" id="UP001239445">
    <property type="component" value="Unassembled WGS sequence"/>
</dbReference>
<dbReference type="Pfam" id="PF12224">
    <property type="entry name" value="Amidoligase_2"/>
    <property type="match status" value="1"/>
</dbReference>
<protein>
    <recommendedName>
        <fullName evidence="3">Amidoligase enzyme</fullName>
    </recommendedName>
</protein>
<keyword evidence="2" id="KW-1185">Reference proteome</keyword>
<evidence type="ECO:0008006" key="3">
    <source>
        <dbReference type="Google" id="ProtNLM"/>
    </source>
</evidence>
<reference evidence="1" key="1">
    <citation type="submission" date="2023-06" db="EMBL/GenBank/DDBJ databases">
        <title>Genome-scale phylogeny and comparative genomics of the fungal order Sordariales.</title>
        <authorList>
            <consortium name="Lawrence Berkeley National Laboratory"/>
            <person name="Hensen N."/>
            <person name="Bonometti L."/>
            <person name="Westerberg I."/>
            <person name="Brannstrom I.O."/>
            <person name="Guillou S."/>
            <person name="Cros-Aarteil S."/>
            <person name="Calhoun S."/>
            <person name="Haridas S."/>
            <person name="Kuo A."/>
            <person name="Mondo S."/>
            <person name="Pangilinan J."/>
            <person name="Riley R."/>
            <person name="Labutti K."/>
            <person name="Andreopoulos B."/>
            <person name="Lipzen A."/>
            <person name="Chen C."/>
            <person name="Yanf M."/>
            <person name="Daum C."/>
            <person name="Ng V."/>
            <person name="Clum A."/>
            <person name="Steindorff A."/>
            <person name="Ohm R."/>
            <person name="Martin F."/>
            <person name="Silar P."/>
            <person name="Natvig D."/>
            <person name="Lalanne C."/>
            <person name="Gautier V."/>
            <person name="Ament-Velasquez S.L."/>
            <person name="Kruys A."/>
            <person name="Hutchinson M.I."/>
            <person name="Powell A.J."/>
            <person name="Barry K."/>
            <person name="Miller A.N."/>
            <person name="Grigoriev I.V."/>
            <person name="Debuchy R."/>
            <person name="Gladieux P."/>
            <person name="Thoren M.H."/>
            <person name="Johannesson H."/>
        </authorList>
    </citation>
    <scope>NUCLEOTIDE SEQUENCE</scope>
    <source>
        <strain evidence="1">PSN4</strain>
    </source>
</reference>
<proteinExistence type="predicted"/>
<dbReference type="PANTHER" id="PTHR36847:SF1">
    <property type="entry name" value="AMIDOLIGASE ENZYME"/>
    <property type="match status" value="1"/>
</dbReference>